<gene>
    <name evidence="1" type="ORF">BOLC4T25166H</name>
</gene>
<dbReference type="EMBL" id="LR031873">
    <property type="protein sequence ID" value="VDD09715.1"/>
    <property type="molecule type" value="Genomic_DNA"/>
</dbReference>
<proteinExistence type="predicted"/>
<evidence type="ECO:0000313" key="1">
    <source>
        <dbReference type="EMBL" id="VDD09715.1"/>
    </source>
</evidence>
<reference evidence="1" key="1">
    <citation type="submission" date="2018-11" db="EMBL/GenBank/DDBJ databases">
        <authorList>
            <consortium name="Genoscope - CEA"/>
            <person name="William W."/>
        </authorList>
    </citation>
    <scope>NUCLEOTIDE SEQUENCE</scope>
</reference>
<name>A0A3P6CGN2_BRAOL</name>
<protein>
    <submittedName>
        <fullName evidence="1">Uncharacterized protein</fullName>
    </submittedName>
</protein>
<organism evidence="1">
    <name type="scientific">Brassica oleracea</name>
    <name type="common">Wild cabbage</name>
    <dbReference type="NCBI Taxonomy" id="3712"/>
    <lineage>
        <taxon>Eukaryota</taxon>
        <taxon>Viridiplantae</taxon>
        <taxon>Streptophyta</taxon>
        <taxon>Embryophyta</taxon>
        <taxon>Tracheophyta</taxon>
        <taxon>Spermatophyta</taxon>
        <taxon>Magnoliopsida</taxon>
        <taxon>eudicotyledons</taxon>
        <taxon>Gunneridae</taxon>
        <taxon>Pentapetalae</taxon>
        <taxon>rosids</taxon>
        <taxon>malvids</taxon>
        <taxon>Brassicales</taxon>
        <taxon>Brassicaceae</taxon>
        <taxon>Brassiceae</taxon>
        <taxon>Brassica</taxon>
    </lineage>
</organism>
<accession>A0A3P6CGN2</accession>
<dbReference type="AlphaFoldDB" id="A0A3P6CGN2"/>
<sequence>MKKKIIMNGKLMGEQLRDTLLEKYTLTFDRKDLQCRGTTSSGIRKVSQDIASSLGYLCLTDARREIELLDGDSNPLRCAFSVTQLLNHAITCILIVLSLGESGVYCHLDAILIRNAIGAE</sequence>